<evidence type="ECO:0000313" key="2">
    <source>
        <dbReference type="Proteomes" id="UP000248405"/>
    </source>
</evidence>
<reference evidence="1" key="1">
    <citation type="submission" date="2016-12" db="EMBL/GenBank/DDBJ databases">
        <title>The genomes of Aspergillus section Nigri reveals drivers in fungal speciation.</title>
        <authorList>
            <consortium name="DOE Joint Genome Institute"/>
            <person name="Vesth T.C."/>
            <person name="Nybo J."/>
            <person name="Theobald S."/>
            <person name="Brandl J."/>
            <person name="Frisvad J.C."/>
            <person name="Nielsen K.F."/>
            <person name="Lyhne E.K."/>
            <person name="Kogle M.E."/>
            <person name="Kuo A."/>
            <person name="Riley R."/>
            <person name="Clum A."/>
            <person name="Nolan M."/>
            <person name="Lipzen A."/>
            <person name="Salamov A."/>
            <person name="Henrissat B."/>
            <person name="Wiebenga A."/>
            <person name="De Vries R.P."/>
            <person name="Grigoriev I.V."/>
            <person name="Mortensen U.H."/>
            <person name="Andersen M.R."/>
            <person name="Baker S.E."/>
        </authorList>
    </citation>
    <scope>NUCLEOTIDE SEQUENCE [LARGE SCALE GENOMIC DNA]</scope>
    <source>
        <strain evidence="1">CBS 113365</strain>
    </source>
</reference>
<sequence length="55" mass="6538">MLCTCYYRRKNIFSQGKLLILSFYIQKLSIDILYNELTEIWDIVEHQSVVSVLPV</sequence>
<gene>
    <name evidence="1" type="ORF">BO88DRAFT_181165</name>
</gene>
<protein>
    <submittedName>
        <fullName evidence="1">Uncharacterized protein</fullName>
    </submittedName>
</protein>
<dbReference type="Proteomes" id="UP000248405">
    <property type="component" value="Unassembled WGS sequence"/>
</dbReference>
<evidence type="ECO:0000313" key="1">
    <source>
        <dbReference type="EMBL" id="PYH64313.1"/>
    </source>
</evidence>
<accession>A0A319BEF2</accession>
<keyword evidence="2" id="KW-1185">Reference proteome</keyword>
<proteinExistence type="predicted"/>
<dbReference type="GeneID" id="37206334"/>
<dbReference type="AlphaFoldDB" id="A0A319BEF2"/>
<dbReference type="RefSeq" id="XP_025558107.1">
    <property type="nucleotide sequence ID" value="XM_025701742.1"/>
</dbReference>
<dbReference type="EMBL" id="KZ821644">
    <property type="protein sequence ID" value="PYH64313.1"/>
    <property type="molecule type" value="Genomic_DNA"/>
</dbReference>
<organism evidence="1 2">
    <name type="scientific">Aspergillus vadensis (strain CBS 113365 / IMI 142717 / IBT 24658)</name>
    <dbReference type="NCBI Taxonomy" id="1448311"/>
    <lineage>
        <taxon>Eukaryota</taxon>
        <taxon>Fungi</taxon>
        <taxon>Dikarya</taxon>
        <taxon>Ascomycota</taxon>
        <taxon>Pezizomycotina</taxon>
        <taxon>Eurotiomycetes</taxon>
        <taxon>Eurotiomycetidae</taxon>
        <taxon>Eurotiales</taxon>
        <taxon>Aspergillaceae</taxon>
        <taxon>Aspergillus</taxon>
        <taxon>Aspergillus subgen. Circumdati</taxon>
    </lineage>
</organism>
<name>A0A319BEF2_ASPVC</name>